<evidence type="ECO:0000256" key="4">
    <source>
        <dbReference type="ARBA" id="ARBA00022695"/>
    </source>
</evidence>
<keyword evidence="5" id="KW-0235">DNA replication</keyword>
<organism evidence="9 10">
    <name type="scientific">Thalassorhabdus alkalitolerans</name>
    <dbReference type="NCBI Taxonomy" id="2282697"/>
    <lineage>
        <taxon>Bacteria</taxon>
        <taxon>Bacillati</taxon>
        <taxon>Bacillota</taxon>
        <taxon>Bacilli</taxon>
        <taxon>Bacillales</taxon>
        <taxon>Bacillaceae</taxon>
        <taxon>Thalassorhabdus</taxon>
    </lineage>
</organism>
<dbReference type="Gene3D" id="3.40.50.300">
    <property type="entry name" value="P-loop containing nucleotide triphosphate hydrolases"/>
    <property type="match status" value="1"/>
</dbReference>
<dbReference type="InterPro" id="IPR050238">
    <property type="entry name" value="DNA_Rep/Repair_Clamp_Loader"/>
</dbReference>
<keyword evidence="6" id="KW-0239">DNA-directed DNA polymerase</keyword>
<evidence type="ECO:0000256" key="5">
    <source>
        <dbReference type="ARBA" id="ARBA00022705"/>
    </source>
</evidence>
<dbReference type="SUPFAM" id="SSF52540">
    <property type="entry name" value="P-loop containing nucleoside triphosphate hydrolases"/>
    <property type="match status" value="1"/>
</dbReference>
<gene>
    <name evidence="9" type="primary">holB</name>
    <name evidence="9" type="ORF">ACFPU1_16950</name>
</gene>
<dbReference type="GO" id="GO:0003887">
    <property type="term" value="F:DNA-directed DNA polymerase activity"/>
    <property type="evidence" value="ECO:0007669"/>
    <property type="project" value="UniProtKB-EC"/>
</dbReference>
<dbReference type="Pfam" id="PF09115">
    <property type="entry name" value="DNApol3-delta_C"/>
    <property type="match status" value="1"/>
</dbReference>
<keyword evidence="4 9" id="KW-0548">Nucleotidyltransferase</keyword>
<dbReference type="Proteomes" id="UP001596142">
    <property type="component" value="Unassembled WGS sequence"/>
</dbReference>
<keyword evidence="3 9" id="KW-0808">Transferase</keyword>
<dbReference type="Pfam" id="PF13177">
    <property type="entry name" value="DNA_pol3_delta2"/>
    <property type="match status" value="1"/>
</dbReference>
<evidence type="ECO:0000313" key="10">
    <source>
        <dbReference type="Proteomes" id="UP001596142"/>
    </source>
</evidence>
<protein>
    <recommendedName>
        <fullName evidence="2">DNA polymerase III subunit delta'</fullName>
        <ecNumber evidence="1">2.7.7.7</ecNumber>
    </recommendedName>
</protein>
<proteinExistence type="predicted"/>
<dbReference type="InterPro" id="IPR015199">
    <property type="entry name" value="DNA_pol_III_delta_C"/>
</dbReference>
<feature type="domain" description="DNA polymerase III delta subunit C-terminal" evidence="8">
    <location>
        <begin position="244"/>
        <end position="324"/>
    </location>
</feature>
<dbReference type="PANTHER" id="PTHR11669">
    <property type="entry name" value="REPLICATION FACTOR C / DNA POLYMERASE III GAMMA-TAU SUBUNIT"/>
    <property type="match status" value="1"/>
</dbReference>
<evidence type="ECO:0000259" key="8">
    <source>
        <dbReference type="Pfam" id="PF09115"/>
    </source>
</evidence>
<dbReference type="NCBIfam" id="NF005972">
    <property type="entry name" value="PRK08058.1"/>
    <property type="match status" value="1"/>
</dbReference>
<comment type="catalytic activity">
    <reaction evidence="7">
        <text>DNA(n) + a 2'-deoxyribonucleoside 5'-triphosphate = DNA(n+1) + diphosphate</text>
        <dbReference type="Rhea" id="RHEA:22508"/>
        <dbReference type="Rhea" id="RHEA-COMP:17339"/>
        <dbReference type="Rhea" id="RHEA-COMP:17340"/>
        <dbReference type="ChEBI" id="CHEBI:33019"/>
        <dbReference type="ChEBI" id="CHEBI:61560"/>
        <dbReference type="ChEBI" id="CHEBI:173112"/>
        <dbReference type="EC" id="2.7.7.7"/>
    </reaction>
</comment>
<accession>A0ABW0YPL7</accession>
<dbReference type="InterPro" id="IPR004622">
    <property type="entry name" value="DNA_pol_HolB"/>
</dbReference>
<keyword evidence="10" id="KW-1185">Reference proteome</keyword>
<evidence type="ECO:0000256" key="6">
    <source>
        <dbReference type="ARBA" id="ARBA00022932"/>
    </source>
</evidence>
<evidence type="ECO:0000256" key="3">
    <source>
        <dbReference type="ARBA" id="ARBA00022679"/>
    </source>
</evidence>
<evidence type="ECO:0000256" key="2">
    <source>
        <dbReference type="ARBA" id="ARBA00014363"/>
    </source>
</evidence>
<dbReference type="NCBIfam" id="TIGR00678">
    <property type="entry name" value="holB"/>
    <property type="match status" value="1"/>
</dbReference>
<sequence>MDWETMKKQQPTVFQMLERSFEKNRLAHAYIFEGTRGAGKKETAILLAQRMFCSKHHRTVPCGSCKDCTRIRHGNHPDVLLVEPDGKSIKKGQVEQLQKEFGYKGMESSTKVYIVNDSDKMTASAANSLLKFLEEPEGETLAILLTENIHFLLETVISRSQVLTFAPPSYERKAKLLVSEGVGESVAPLLARLPDHLLERYNEDKEWIVQGRSLVIQLTEEALNRPHQMLLTLQDKWLAHFKDREELDAGLDLLLFWYRDLLTVRHEETGLAFPEQRDQLKAEAFQRTELEVTSQLQAVLEAKRQLQANVNPQLLMERLLLRLQEGL</sequence>
<dbReference type="InterPro" id="IPR027417">
    <property type="entry name" value="P-loop_NTPase"/>
</dbReference>
<evidence type="ECO:0000313" key="9">
    <source>
        <dbReference type="EMBL" id="MFC5714435.1"/>
    </source>
</evidence>
<reference evidence="10" key="1">
    <citation type="journal article" date="2019" name="Int. J. Syst. Evol. Microbiol.">
        <title>The Global Catalogue of Microorganisms (GCM) 10K type strain sequencing project: providing services to taxonomists for standard genome sequencing and annotation.</title>
        <authorList>
            <consortium name="The Broad Institute Genomics Platform"/>
            <consortium name="The Broad Institute Genome Sequencing Center for Infectious Disease"/>
            <person name="Wu L."/>
            <person name="Ma J."/>
        </authorList>
    </citation>
    <scope>NUCLEOTIDE SEQUENCE [LARGE SCALE GENOMIC DNA]</scope>
    <source>
        <strain evidence="10">CECT 7184</strain>
    </source>
</reference>
<dbReference type="RefSeq" id="WP_385943154.1">
    <property type="nucleotide sequence ID" value="NZ_JBHSOZ010000017.1"/>
</dbReference>
<name>A0ABW0YPL7_9BACI</name>
<dbReference type="EC" id="2.7.7.7" evidence="1"/>
<dbReference type="EMBL" id="JBHSOZ010000017">
    <property type="protein sequence ID" value="MFC5714435.1"/>
    <property type="molecule type" value="Genomic_DNA"/>
</dbReference>
<comment type="caution">
    <text evidence="9">The sequence shown here is derived from an EMBL/GenBank/DDBJ whole genome shotgun (WGS) entry which is preliminary data.</text>
</comment>
<dbReference type="PANTHER" id="PTHR11669:SF8">
    <property type="entry name" value="DNA POLYMERASE III SUBUNIT DELTA"/>
    <property type="match status" value="1"/>
</dbReference>
<evidence type="ECO:0000256" key="1">
    <source>
        <dbReference type="ARBA" id="ARBA00012417"/>
    </source>
</evidence>
<evidence type="ECO:0000256" key="7">
    <source>
        <dbReference type="ARBA" id="ARBA00049244"/>
    </source>
</evidence>